<evidence type="ECO:0000313" key="3">
    <source>
        <dbReference type="EMBL" id="ANW61884.1"/>
    </source>
</evidence>
<feature type="domain" description="Thioesterase" evidence="2">
    <location>
        <begin position="3"/>
        <end position="228"/>
    </location>
</feature>
<dbReference type="Pfam" id="PF00975">
    <property type="entry name" value="Thioesterase"/>
    <property type="match status" value="1"/>
</dbReference>
<dbReference type="GO" id="GO:0008610">
    <property type="term" value="P:lipid biosynthetic process"/>
    <property type="evidence" value="ECO:0007669"/>
    <property type="project" value="TreeGrafter"/>
</dbReference>
<dbReference type="PANTHER" id="PTHR11487:SF0">
    <property type="entry name" value="S-ACYL FATTY ACID SYNTHASE THIOESTERASE, MEDIUM CHAIN"/>
    <property type="match status" value="1"/>
</dbReference>
<dbReference type="SUPFAM" id="SSF53474">
    <property type="entry name" value="alpha/beta-Hydrolases"/>
    <property type="match status" value="1"/>
</dbReference>
<dbReference type="InterPro" id="IPR001031">
    <property type="entry name" value="Thioesterase"/>
</dbReference>
<dbReference type="RefSeq" id="WP_061047150.1">
    <property type="nucleotide sequence ID" value="NZ_CP030097.1"/>
</dbReference>
<dbReference type="InterPro" id="IPR012223">
    <property type="entry name" value="TEII"/>
</dbReference>
<reference evidence="3" key="1">
    <citation type="submission" date="2016-04" db="EMBL/GenBank/DDBJ databases">
        <title>Biochemical Characteristics of three Feruloyl Esterases with a Broad Substrate Preference from Bacillus amyloliquefaciens H47.</title>
        <authorList>
            <person name="Wang X."/>
            <person name="Cai Y."/>
            <person name="Liao X."/>
        </authorList>
    </citation>
    <scope>NUCLEOTIDE SEQUENCE</scope>
    <source>
        <strain evidence="3">H47</strain>
    </source>
</reference>
<sequence length="231" mass="26763">MKKIFCLPYAGGSSAIYYKWRRLMSDSLTIHPIELKGRGTRINEDFYEHIDEAVNDIYDLIKDQIRECDYALFGHSMGGRLVYKLYSKISEMQQKKPNHIFFSGCGIPKTKKAEGMIHALPDNLFLQRIMDMGGTSEELLHNKELQQLYLPILRSDFKMLEGDVISENKTVMDCDITVLHGNNDKTISSDLICNWGHYTLGKCNFYTFEGNHFFIHQFSNEITDIINKTLR</sequence>
<accession>A0A1B1WA00</accession>
<dbReference type="PANTHER" id="PTHR11487">
    <property type="entry name" value="THIOESTERASE"/>
    <property type="match status" value="1"/>
</dbReference>
<proteinExistence type="inferred from homology"/>
<dbReference type="EMBL" id="KX091143">
    <property type="protein sequence ID" value="ANW61884.1"/>
    <property type="molecule type" value="Genomic_DNA"/>
</dbReference>
<protein>
    <submittedName>
        <fullName evidence="3">Gramicidin dehydrogenase</fullName>
    </submittedName>
</protein>
<name>A0A1B1WA00_BACAM</name>
<comment type="similarity">
    <text evidence="1">Belongs to the thioesterase family.</text>
</comment>
<dbReference type="InterPro" id="IPR029058">
    <property type="entry name" value="AB_hydrolase_fold"/>
</dbReference>
<evidence type="ECO:0000259" key="2">
    <source>
        <dbReference type="Pfam" id="PF00975"/>
    </source>
</evidence>
<evidence type="ECO:0000256" key="1">
    <source>
        <dbReference type="ARBA" id="ARBA00007169"/>
    </source>
</evidence>
<organism evidence="3">
    <name type="scientific">Bacillus amyloliquefaciens</name>
    <name type="common">Bacillus velezensis</name>
    <dbReference type="NCBI Taxonomy" id="1390"/>
    <lineage>
        <taxon>Bacteria</taxon>
        <taxon>Bacillati</taxon>
        <taxon>Bacillota</taxon>
        <taxon>Bacilli</taxon>
        <taxon>Bacillales</taxon>
        <taxon>Bacillaceae</taxon>
        <taxon>Bacillus</taxon>
        <taxon>Bacillus amyloliquefaciens group</taxon>
    </lineage>
</organism>
<dbReference type="AlphaFoldDB" id="A0A1B1WA00"/>
<dbReference type="Gene3D" id="3.40.50.1820">
    <property type="entry name" value="alpha/beta hydrolase"/>
    <property type="match status" value="1"/>
</dbReference>